<name>A0A0R2DB37_9LACO</name>
<comment type="caution">
    <text evidence="1">The sequence shown here is derived from an EMBL/GenBank/DDBJ whole genome shotgun (WGS) entry which is preliminary data.</text>
</comment>
<gene>
    <name evidence="1" type="ORF">FD13_GL001455</name>
</gene>
<dbReference type="SUPFAM" id="SSF63829">
    <property type="entry name" value="Calcium-dependent phosphotriesterase"/>
    <property type="match status" value="1"/>
</dbReference>
<sequence length="340" mass="37961">MGLYGKDGKKVAGLYDATGKKIQGLYASGIGGTKLIYRGVPALQEVWEYDLNNTVFKELIPTESGKIFVYRKGFNPSIIRLDSKGIPDLTMNVDYSPSVDSMGNIYVVKDHKLVAYDSLGNLRWSAADAYVRFKYGYVSITIDQKDNIIAYASDGKLYKYSNSGHLINTSPAPVKGPKLFKFDHDNNLLFRDENDLNEVVDTVVVKLDEQLNLLWMMTIPFNVLDIQELDDFTLIVATNKGELKFDSKTGNYKEFLTPALYSQTPFDYIDGWGNGYQNVITVAHGAVGFNLNKYPLASKKPKFSIPLGSYADGKAAPIVVKGSTLYYVFKGILHKVKMNK</sequence>
<reference evidence="1 2" key="1">
    <citation type="journal article" date="2015" name="Genome Announc.">
        <title>Expanding the biotechnology potential of lactobacilli through comparative genomics of 213 strains and associated genera.</title>
        <authorList>
            <person name="Sun Z."/>
            <person name="Harris H.M."/>
            <person name="McCann A."/>
            <person name="Guo C."/>
            <person name="Argimon S."/>
            <person name="Zhang W."/>
            <person name="Yang X."/>
            <person name="Jeffery I.B."/>
            <person name="Cooney J.C."/>
            <person name="Kagawa T.F."/>
            <person name="Liu W."/>
            <person name="Song Y."/>
            <person name="Salvetti E."/>
            <person name="Wrobel A."/>
            <person name="Rasinkangas P."/>
            <person name="Parkhill J."/>
            <person name="Rea M.C."/>
            <person name="O'Sullivan O."/>
            <person name="Ritari J."/>
            <person name="Douillard F.P."/>
            <person name="Paul Ross R."/>
            <person name="Yang R."/>
            <person name="Briner A.E."/>
            <person name="Felis G.E."/>
            <person name="de Vos W.M."/>
            <person name="Barrangou R."/>
            <person name="Klaenhammer T.R."/>
            <person name="Caufield P.W."/>
            <person name="Cui Y."/>
            <person name="Zhang H."/>
            <person name="O'Toole P.W."/>
        </authorList>
    </citation>
    <scope>NUCLEOTIDE SEQUENCE [LARGE SCALE GENOMIC DNA]</scope>
    <source>
        <strain evidence="1 2">DSM 21775</strain>
    </source>
</reference>
<keyword evidence="2" id="KW-1185">Reference proteome</keyword>
<organism evidence="1 2">
    <name type="scientific">Levilactobacillus senmaizukei DSM 21775 = NBRC 103853</name>
    <dbReference type="NCBI Taxonomy" id="1423803"/>
    <lineage>
        <taxon>Bacteria</taxon>
        <taxon>Bacillati</taxon>
        <taxon>Bacillota</taxon>
        <taxon>Bacilli</taxon>
        <taxon>Lactobacillales</taxon>
        <taxon>Lactobacillaceae</taxon>
        <taxon>Levilactobacillus</taxon>
    </lineage>
</organism>
<accession>A0A0R2DB37</accession>
<dbReference type="PATRIC" id="fig|1423803.3.peg.1498"/>
<protein>
    <submittedName>
        <fullName evidence="1">Uncharacterized protein</fullName>
    </submittedName>
</protein>
<dbReference type="RefSeq" id="WP_061777192.1">
    <property type="nucleotide sequence ID" value="NZ_AYZH01000038.1"/>
</dbReference>
<evidence type="ECO:0000313" key="1">
    <source>
        <dbReference type="EMBL" id="KRN01054.1"/>
    </source>
</evidence>
<proteinExistence type="predicted"/>
<evidence type="ECO:0000313" key="2">
    <source>
        <dbReference type="Proteomes" id="UP000051589"/>
    </source>
</evidence>
<dbReference type="Proteomes" id="UP000051589">
    <property type="component" value="Unassembled WGS sequence"/>
</dbReference>
<dbReference type="STRING" id="1423803.FD13_GL001455"/>
<dbReference type="EMBL" id="AYZH01000038">
    <property type="protein sequence ID" value="KRN01054.1"/>
    <property type="molecule type" value="Genomic_DNA"/>
</dbReference>
<dbReference type="AlphaFoldDB" id="A0A0R2DB37"/>